<gene>
    <name evidence="15" type="ORF">QF092_16815</name>
</gene>
<name>A0ABY8Q726_9RHOB</name>
<dbReference type="InterPro" id="IPR052168">
    <property type="entry name" value="Cytochrome_b561_oxidase"/>
</dbReference>
<keyword evidence="11 13" id="KW-0472">Membrane</keyword>
<feature type="domain" description="Cytochrome b561 bacterial/Ni-hydrogenase" evidence="14">
    <location>
        <begin position="8"/>
        <end position="175"/>
    </location>
</feature>
<sequence length="180" mass="19752">MLKNSADRFGLISRLLHWGIAGLVVVMLSLGLRLSDMEPGLANLWLYGLHKSLGILTLSLMLARILWHLYTPPPRPMGGGRQAIMARTAHLAIYALLLAIPLSGWIGSAATGLDVVIFDRWTLPAIAPISPLWEETAFTLHDALTKVLIALLFLHMGAALKREMDGDGTLRRMVLGRARD</sequence>
<evidence type="ECO:0000256" key="3">
    <source>
        <dbReference type="ARBA" id="ARBA00022448"/>
    </source>
</evidence>
<evidence type="ECO:0000256" key="5">
    <source>
        <dbReference type="ARBA" id="ARBA00022617"/>
    </source>
</evidence>
<keyword evidence="4" id="KW-1003">Cell membrane</keyword>
<dbReference type="Pfam" id="PF01292">
    <property type="entry name" value="Ni_hydr_CYTB"/>
    <property type="match status" value="1"/>
</dbReference>
<keyword evidence="3" id="KW-0813">Transport</keyword>
<accession>A0ABY8Q726</accession>
<keyword evidence="10" id="KW-0408">Iron</keyword>
<feature type="transmembrane region" description="Helical" evidence="13">
    <location>
        <begin position="52"/>
        <end position="70"/>
    </location>
</feature>
<keyword evidence="7" id="KW-0479">Metal-binding</keyword>
<protein>
    <submittedName>
        <fullName evidence="15">Cytochrome b</fullName>
    </submittedName>
</protein>
<proteinExistence type="inferred from homology"/>
<dbReference type="InterPro" id="IPR011577">
    <property type="entry name" value="Cyt_b561_bac/Ni-Hgenase"/>
</dbReference>
<keyword evidence="6 13" id="KW-0812">Transmembrane</keyword>
<evidence type="ECO:0000256" key="11">
    <source>
        <dbReference type="ARBA" id="ARBA00023136"/>
    </source>
</evidence>
<keyword evidence="9 13" id="KW-1133">Transmembrane helix</keyword>
<evidence type="ECO:0000256" key="1">
    <source>
        <dbReference type="ARBA" id="ARBA00001970"/>
    </source>
</evidence>
<dbReference type="EMBL" id="CP124535">
    <property type="protein sequence ID" value="WGV15891.1"/>
    <property type="molecule type" value="Genomic_DNA"/>
</dbReference>
<evidence type="ECO:0000313" key="15">
    <source>
        <dbReference type="EMBL" id="WGV15891.1"/>
    </source>
</evidence>
<evidence type="ECO:0000259" key="14">
    <source>
        <dbReference type="Pfam" id="PF01292"/>
    </source>
</evidence>
<comment type="similarity">
    <text evidence="12">Belongs to the cytochrome b561 family.</text>
</comment>
<feature type="transmembrane region" description="Helical" evidence="13">
    <location>
        <begin position="138"/>
        <end position="160"/>
    </location>
</feature>
<comment type="subcellular location">
    <subcellularLocation>
        <location evidence="2">Cell membrane</location>
        <topology evidence="2">Multi-pass membrane protein</topology>
    </subcellularLocation>
</comment>
<evidence type="ECO:0000256" key="4">
    <source>
        <dbReference type="ARBA" id="ARBA00022475"/>
    </source>
</evidence>
<feature type="transmembrane region" description="Helical" evidence="13">
    <location>
        <begin position="91"/>
        <end position="118"/>
    </location>
</feature>
<evidence type="ECO:0000256" key="10">
    <source>
        <dbReference type="ARBA" id="ARBA00023004"/>
    </source>
</evidence>
<keyword evidence="5" id="KW-0349">Heme</keyword>
<reference evidence="15 16" key="1">
    <citation type="submission" date="2023-04" db="EMBL/GenBank/DDBJ databases">
        <title>YMD61, complete Genome.</title>
        <authorList>
            <person name="Zhang J."/>
        </authorList>
    </citation>
    <scope>NUCLEOTIDE SEQUENCE [LARGE SCALE GENOMIC DNA]</scope>
    <source>
        <strain evidence="15 16">YMD61</strain>
    </source>
</reference>
<evidence type="ECO:0000256" key="9">
    <source>
        <dbReference type="ARBA" id="ARBA00022989"/>
    </source>
</evidence>
<dbReference type="PANTHER" id="PTHR30529">
    <property type="entry name" value="CYTOCHROME B561"/>
    <property type="match status" value="1"/>
</dbReference>
<evidence type="ECO:0000256" key="7">
    <source>
        <dbReference type="ARBA" id="ARBA00022723"/>
    </source>
</evidence>
<comment type="cofactor">
    <cofactor evidence="1">
        <name>heme b</name>
        <dbReference type="ChEBI" id="CHEBI:60344"/>
    </cofactor>
</comment>
<evidence type="ECO:0000256" key="6">
    <source>
        <dbReference type="ARBA" id="ARBA00022692"/>
    </source>
</evidence>
<dbReference type="SUPFAM" id="SSF81342">
    <property type="entry name" value="Transmembrane di-heme cytochromes"/>
    <property type="match status" value="1"/>
</dbReference>
<dbReference type="Gene3D" id="1.20.950.20">
    <property type="entry name" value="Transmembrane di-heme cytochromes, Chain C"/>
    <property type="match status" value="1"/>
</dbReference>
<keyword evidence="16" id="KW-1185">Reference proteome</keyword>
<dbReference type="Proteomes" id="UP001230978">
    <property type="component" value="Chromosome"/>
</dbReference>
<organism evidence="15 16">
    <name type="scientific">Fuscovulum ytuae</name>
    <dbReference type="NCBI Taxonomy" id="3042299"/>
    <lineage>
        <taxon>Bacteria</taxon>
        <taxon>Pseudomonadati</taxon>
        <taxon>Pseudomonadota</taxon>
        <taxon>Alphaproteobacteria</taxon>
        <taxon>Rhodobacterales</taxon>
        <taxon>Paracoccaceae</taxon>
        <taxon>Fuscovulum</taxon>
    </lineage>
</organism>
<evidence type="ECO:0000256" key="12">
    <source>
        <dbReference type="ARBA" id="ARBA00037975"/>
    </source>
</evidence>
<evidence type="ECO:0000313" key="16">
    <source>
        <dbReference type="Proteomes" id="UP001230978"/>
    </source>
</evidence>
<feature type="transmembrane region" description="Helical" evidence="13">
    <location>
        <begin position="12"/>
        <end position="32"/>
    </location>
</feature>
<evidence type="ECO:0000256" key="13">
    <source>
        <dbReference type="SAM" id="Phobius"/>
    </source>
</evidence>
<dbReference type="InterPro" id="IPR016174">
    <property type="entry name" value="Di-haem_cyt_TM"/>
</dbReference>
<dbReference type="RefSeq" id="WP_281465697.1">
    <property type="nucleotide sequence ID" value="NZ_CP124535.1"/>
</dbReference>
<evidence type="ECO:0000256" key="2">
    <source>
        <dbReference type="ARBA" id="ARBA00004651"/>
    </source>
</evidence>
<dbReference type="PANTHER" id="PTHR30529:SF1">
    <property type="entry name" value="CYTOCHROME B561 HOMOLOG 2"/>
    <property type="match status" value="1"/>
</dbReference>
<keyword evidence="8" id="KW-0249">Electron transport</keyword>
<evidence type="ECO:0000256" key="8">
    <source>
        <dbReference type="ARBA" id="ARBA00022982"/>
    </source>
</evidence>